<name>A0ABU0FPK4_9HYPH</name>
<dbReference type="RefSeq" id="WP_307436807.1">
    <property type="nucleotide sequence ID" value="NZ_JAUSVK010000001.1"/>
</dbReference>
<dbReference type="EMBL" id="JAUSVK010000001">
    <property type="protein sequence ID" value="MDQ0396471.1"/>
    <property type="molecule type" value="Genomic_DNA"/>
</dbReference>
<dbReference type="Proteomes" id="UP001237448">
    <property type="component" value="Unassembled WGS sequence"/>
</dbReference>
<comment type="caution">
    <text evidence="2">The sequence shown here is derived from an EMBL/GenBank/DDBJ whole genome shotgun (WGS) entry which is preliminary data.</text>
</comment>
<gene>
    <name evidence="2" type="ORF">J3R73_006263</name>
</gene>
<evidence type="ECO:0000313" key="3">
    <source>
        <dbReference type="Proteomes" id="UP001237448"/>
    </source>
</evidence>
<organism evidence="2 3">
    <name type="scientific">Labrys monachus</name>
    <dbReference type="NCBI Taxonomy" id="217067"/>
    <lineage>
        <taxon>Bacteria</taxon>
        <taxon>Pseudomonadati</taxon>
        <taxon>Pseudomonadota</taxon>
        <taxon>Alphaproteobacteria</taxon>
        <taxon>Hyphomicrobiales</taxon>
        <taxon>Xanthobacteraceae</taxon>
        <taxon>Labrys</taxon>
    </lineage>
</organism>
<protein>
    <submittedName>
        <fullName evidence="2">Uncharacterized protein</fullName>
    </submittedName>
</protein>
<reference evidence="2 3" key="1">
    <citation type="submission" date="2023-07" db="EMBL/GenBank/DDBJ databases">
        <title>Genomic Encyclopedia of Type Strains, Phase IV (KMG-IV): sequencing the most valuable type-strain genomes for metagenomic binning, comparative biology and taxonomic classification.</title>
        <authorList>
            <person name="Goeker M."/>
        </authorList>
    </citation>
    <scope>NUCLEOTIDE SEQUENCE [LARGE SCALE GENOMIC DNA]</scope>
    <source>
        <strain evidence="2 3">DSM 5896</strain>
    </source>
</reference>
<evidence type="ECO:0000313" key="2">
    <source>
        <dbReference type="EMBL" id="MDQ0396471.1"/>
    </source>
</evidence>
<feature type="compositionally biased region" description="Basic residues" evidence="1">
    <location>
        <begin position="93"/>
        <end position="102"/>
    </location>
</feature>
<proteinExistence type="predicted"/>
<evidence type="ECO:0000256" key="1">
    <source>
        <dbReference type="SAM" id="MobiDB-lite"/>
    </source>
</evidence>
<keyword evidence="3" id="KW-1185">Reference proteome</keyword>
<sequence>MFEEPAKRDIDAALSVLMNEARRQVQDAKNRVTSDAIKQGAARSNRVIIAIADDADKVHKASIDQGKKILLDFIERMQLPRHRDHGMGAPSPRKSRQCRYQHHTAERRSQRSPAHWDTIHEDGTVSRQAGEASVIRRS</sequence>
<accession>A0ABU0FPK4</accession>
<feature type="region of interest" description="Disordered" evidence="1">
    <location>
        <begin position="81"/>
        <end position="138"/>
    </location>
</feature>